<protein>
    <submittedName>
        <fullName evidence="1">Uncharacterized protein</fullName>
    </submittedName>
</protein>
<sequence length="132" mass="14974">MHENVAEPSSLLVAEDKARSNVKPEMADVPDKPRDQWGSKLEFMVSCIGLSVGLGNIWRFPYLVYTNGGGVAWGMMYNAFGGSVYYNVVLSYILNYIYYSTFKVLPWSHCDPEWADDNCYIRKEGVVSTLRL</sequence>
<organism evidence="1 2">
    <name type="scientific">Ixodes persulcatus</name>
    <name type="common">Taiga tick</name>
    <dbReference type="NCBI Taxonomy" id="34615"/>
    <lineage>
        <taxon>Eukaryota</taxon>
        <taxon>Metazoa</taxon>
        <taxon>Ecdysozoa</taxon>
        <taxon>Arthropoda</taxon>
        <taxon>Chelicerata</taxon>
        <taxon>Arachnida</taxon>
        <taxon>Acari</taxon>
        <taxon>Parasitiformes</taxon>
        <taxon>Ixodida</taxon>
        <taxon>Ixodoidea</taxon>
        <taxon>Ixodidae</taxon>
        <taxon>Ixodinae</taxon>
        <taxon>Ixodes</taxon>
    </lineage>
</organism>
<comment type="caution">
    <text evidence="1">The sequence shown here is derived from an EMBL/GenBank/DDBJ whole genome shotgun (WGS) entry which is preliminary data.</text>
</comment>
<keyword evidence="2" id="KW-1185">Reference proteome</keyword>
<evidence type="ECO:0000313" key="1">
    <source>
        <dbReference type="EMBL" id="KAG0419382.1"/>
    </source>
</evidence>
<reference evidence="1 2" key="1">
    <citation type="journal article" date="2020" name="Cell">
        <title>Large-Scale Comparative Analyses of Tick Genomes Elucidate Their Genetic Diversity and Vector Capacities.</title>
        <authorList>
            <consortium name="Tick Genome and Microbiome Consortium (TIGMIC)"/>
            <person name="Jia N."/>
            <person name="Wang J."/>
            <person name="Shi W."/>
            <person name="Du L."/>
            <person name="Sun Y."/>
            <person name="Zhan W."/>
            <person name="Jiang J.F."/>
            <person name="Wang Q."/>
            <person name="Zhang B."/>
            <person name="Ji P."/>
            <person name="Bell-Sakyi L."/>
            <person name="Cui X.M."/>
            <person name="Yuan T.T."/>
            <person name="Jiang B.G."/>
            <person name="Yang W.F."/>
            <person name="Lam T.T."/>
            <person name="Chang Q.C."/>
            <person name="Ding S.J."/>
            <person name="Wang X.J."/>
            <person name="Zhu J.G."/>
            <person name="Ruan X.D."/>
            <person name="Zhao L."/>
            <person name="Wei J.T."/>
            <person name="Ye R.Z."/>
            <person name="Que T.C."/>
            <person name="Du C.H."/>
            <person name="Zhou Y.H."/>
            <person name="Cheng J.X."/>
            <person name="Dai P.F."/>
            <person name="Guo W.B."/>
            <person name="Han X.H."/>
            <person name="Huang E.J."/>
            <person name="Li L.F."/>
            <person name="Wei W."/>
            <person name="Gao Y.C."/>
            <person name="Liu J.Z."/>
            <person name="Shao H.Z."/>
            <person name="Wang X."/>
            <person name="Wang C.C."/>
            <person name="Yang T.C."/>
            <person name="Huo Q.B."/>
            <person name="Li W."/>
            <person name="Chen H.Y."/>
            <person name="Chen S.E."/>
            <person name="Zhou L.G."/>
            <person name="Ni X.B."/>
            <person name="Tian J.H."/>
            <person name="Sheng Y."/>
            <person name="Liu T."/>
            <person name="Pan Y.S."/>
            <person name="Xia L.Y."/>
            <person name="Li J."/>
            <person name="Zhao F."/>
            <person name="Cao W.C."/>
        </authorList>
    </citation>
    <scope>NUCLEOTIDE SEQUENCE [LARGE SCALE GENOMIC DNA]</scope>
    <source>
        <strain evidence="1">Iper-2018</strain>
    </source>
</reference>
<name>A0AC60PH28_IXOPE</name>
<gene>
    <name evidence="1" type="ORF">HPB47_004156</name>
</gene>
<accession>A0AC60PH28</accession>
<proteinExistence type="predicted"/>
<evidence type="ECO:0000313" key="2">
    <source>
        <dbReference type="Proteomes" id="UP000805193"/>
    </source>
</evidence>
<dbReference type="Proteomes" id="UP000805193">
    <property type="component" value="Unassembled WGS sequence"/>
</dbReference>
<dbReference type="EMBL" id="JABSTQ010010632">
    <property type="protein sequence ID" value="KAG0419382.1"/>
    <property type="molecule type" value="Genomic_DNA"/>
</dbReference>